<evidence type="ECO:0000313" key="1">
    <source>
        <dbReference type="EnsemblMetazoa" id="PPA41798.1"/>
    </source>
</evidence>
<sequence>MQLILDPIVFLPVLCGTRDQPLLPIPGSFNTYLSLCFFYIGLMAPCLLACSLYRHQAVLMHDSRWKLRVSRQRLIFAAMTIPAVVLPMLLHRCLEPSRSIDRYQKNISASFASSLLDRADCYTLEYAIPLFVVGISLLLSIIMALYALILHTLTSLRTTSSLSETTRTHHMKMTWVLIMQALVPLYCVFIPCGVAYTAILTGMEGTLIAAYVIFAFSTHSFFESLVLISTTPIYRARLKQWTKLLLENLWIALFNGIAPAYLSCSLYRHQAVQAPDSRWYLRNKTQFLLISASISPFIILPCLLHLIYHTLASLRSVSTLSEQTRAHHATMTRVLISQATTIKIAEKEVVVHPNFCNISLSTIANYAIGVLARFVIIFYEIYDLPVSSQHKCCILGTENVPATH</sequence>
<dbReference type="EnsemblMetazoa" id="PPA41798.1">
    <property type="protein sequence ID" value="PPA41798.1"/>
    <property type="gene ID" value="WBGene00280167"/>
</dbReference>
<dbReference type="PANTHER" id="PTHR22941">
    <property type="entry name" value="SERPENTINE RECEPTOR"/>
    <property type="match status" value="1"/>
</dbReference>
<dbReference type="PANTHER" id="PTHR22941:SF26">
    <property type="entry name" value="SERPENTINE RECEPTOR, CLASS H"/>
    <property type="match status" value="1"/>
</dbReference>
<reference evidence="2" key="1">
    <citation type="journal article" date="2008" name="Nat. Genet.">
        <title>The Pristionchus pacificus genome provides a unique perspective on nematode lifestyle and parasitism.</title>
        <authorList>
            <person name="Dieterich C."/>
            <person name="Clifton S.W."/>
            <person name="Schuster L.N."/>
            <person name="Chinwalla A."/>
            <person name="Delehaunty K."/>
            <person name="Dinkelacker I."/>
            <person name="Fulton L."/>
            <person name="Fulton R."/>
            <person name="Godfrey J."/>
            <person name="Minx P."/>
            <person name="Mitreva M."/>
            <person name="Roeseler W."/>
            <person name="Tian H."/>
            <person name="Witte H."/>
            <person name="Yang S.P."/>
            <person name="Wilson R.K."/>
            <person name="Sommer R.J."/>
        </authorList>
    </citation>
    <scope>NUCLEOTIDE SEQUENCE [LARGE SCALE GENOMIC DNA]</scope>
    <source>
        <strain evidence="2">PS312</strain>
    </source>
</reference>
<evidence type="ECO:0000313" key="2">
    <source>
        <dbReference type="Proteomes" id="UP000005239"/>
    </source>
</evidence>
<name>A0A2A6CM01_PRIPA</name>
<protein>
    <submittedName>
        <fullName evidence="1">G protein-coupled receptor</fullName>
    </submittedName>
</protein>
<dbReference type="AlphaFoldDB" id="A0A2A6CM01"/>
<proteinExistence type="predicted"/>
<dbReference type="SUPFAM" id="SSF81321">
    <property type="entry name" value="Family A G protein-coupled receptor-like"/>
    <property type="match status" value="1"/>
</dbReference>
<accession>A0A2A6CM01</accession>
<gene>
    <name evidence="1" type="primary">WBGene00280167</name>
</gene>
<dbReference type="InterPro" id="IPR053220">
    <property type="entry name" value="Nematode_rcpt-like_serp_H"/>
</dbReference>
<organism evidence="1 2">
    <name type="scientific">Pristionchus pacificus</name>
    <name type="common">Parasitic nematode worm</name>
    <dbReference type="NCBI Taxonomy" id="54126"/>
    <lineage>
        <taxon>Eukaryota</taxon>
        <taxon>Metazoa</taxon>
        <taxon>Ecdysozoa</taxon>
        <taxon>Nematoda</taxon>
        <taxon>Chromadorea</taxon>
        <taxon>Rhabditida</taxon>
        <taxon>Rhabditina</taxon>
        <taxon>Diplogasteromorpha</taxon>
        <taxon>Diplogasteroidea</taxon>
        <taxon>Neodiplogasteridae</taxon>
        <taxon>Pristionchus</taxon>
    </lineage>
</organism>
<accession>A0A8R1Z0J1</accession>
<keyword evidence="2" id="KW-1185">Reference proteome</keyword>
<dbReference type="Pfam" id="PF10327">
    <property type="entry name" value="7TM_GPCR_Sri"/>
    <property type="match status" value="1"/>
</dbReference>
<dbReference type="InterPro" id="IPR019429">
    <property type="entry name" value="7TM_GPCR_serpentine_rcpt_Sri"/>
</dbReference>
<dbReference type="Proteomes" id="UP000005239">
    <property type="component" value="Unassembled WGS sequence"/>
</dbReference>
<reference evidence="1" key="2">
    <citation type="submission" date="2022-06" db="UniProtKB">
        <authorList>
            <consortium name="EnsemblMetazoa"/>
        </authorList>
    </citation>
    <scope>IDENTIFICATION</scope>
    <source>
        <strain evidence="1">PS312</strain>
    </source>
</reference>